<keyword evidence="3" id="KW-0805">Transcription regulation</keyword>
<dbReference type="GO" id="GO:0006355">
    <property type="term" value="P:regulation of DNA-templated transcription"/>
    <property type="evidence" value="ECO:0007669"/>
    <property type="project" value="InterPro"/>
</dbReference>
<dbReference type="InterPro" id="IPR001867">
    <property type="entry name" value="OmpR/PhoB-type_DNA-bd"/>
</dbReference>
<accession>A0A1H2YF79</accession>
<keyword evidence="11" id="KW-1185">Reference proteome</keyword>
<dbReference type="GO" id="GO:0005829">
    <property type="term" value="C:cytosol"/>
    <property type="evidence" value="ECO:0007669"/>
    <property type="project" value="TreeGrafter"/>
</dbReference>
<feature type="DNA-binding region" description="OmpR/PhoB-type" evidence="7">
    <location>
        <begin position="124"/>
        <end position="223"/>
    </location>
</feature>
<dbReference type="InterPro" id="IPR001789">
    <property type="entry name" value="Sig_transdc_resp-reg_receiver"/>
</dbReference>
<dbReference type="InterPro" id="IPR039420">
    <property type="entry name" value="WalR-like"/>
</dbReference>
<dbReference type="CDD" id="cd00383">
    <property type="entry name" value="trans_reg_C"/>
    <property type="match status" value="1"/>
</dbReference>
<dbReference type="SMART" id="SM00862">
    <property type="entry name" value="Trans_reg_C"/>
    <property type="match status" value="1"/>
</dbReference>
<evidence type="ECO:0000313" key="11">
    <source>
        <dbReference type="Proteomes" id="UP000199592"/>
    </source>
</evidence>
<dbReference type="STRING" id="1073328.SAMN05216294_2982"/>
<dbReference type="GO" id="GO:0000976">
    <property type="term" value="F:transcription cis-regulatory region binding"/>
    <property type="evidence" value="ECO:0007669"/>
    <property type="project" value="TreeGrafter"/>
</dbReference>
<keyword evidence="1 6" id="KW-0597">Phosphoprotein</keyword>
<dbReference type="GO" id="GO:0000156">
    <property type="term" value="F:phosphorelay response regulator activity"/>
    <property type="evidence" value="ECO:0007669"/>
    <property type="project" value="TreeGrafter"/>
</dbReference>
<feature type="domain" description="Response regulatory" evidence="8">
    <location>
        <begin position="2"/>
        <end position="116"/>
    </location>
</feature>
<dbReference type="Gene3D" id="1.10.10.10">
    <property type="entry name" value="Winged helix-like DNA-binding domain superfamily/Winged helix DNA-binding domain"/>
    <property type="match status" value="1"/>
</dbReference>
<dbReference type="InterPro" id="IPR011006">
    <property type="entry name" value="CheY-like_superfamily"/>
</dbReference>
<feature type="domain" description="OmpR/PhoB-type" evidence="9">
    <location>
        <begin position="124"/>
        <end position="223"/>
    </location>
</feature>
<dbReference type="Pfam" id="PF00072">
    <property type="entry name" value="Response_reg"/>
    <property type="match status" value="1"/>
</dbReference>
<evidence type="ECO:0000256" key="5">
    <source>
        <dbReference type="ARBA" id="ARBA00023163"/>
    </source>
</evidence>
<dbReference type="PANTHER" id="PTHR48111:SF22">
    <property type="entry name" value="REGULATOR OF RPOS"/>
    <property type="match status" value="1"/>
</dbReference>
<name>A0A1H2YF79_9FLAO</name>
<dbReference type="Gene3D" id="3.40.50.2300">
    <property type="match status" value="1"/>
</dbReference>
<evidence type="ECO:0000313" key="10">
    <source>
        <dbReference type="EMBL" id="SDX03199.1"/>
    </source>
</evidence>
<gene>
    <name evidence="10" type="ORF">SAMN04487892_3039</name>
</gene>
<dbReference type="PROSITE" id="PS50110">
    <property type="entry name" value="RESPONSE_REGULATORY"/>
    <property type="match status" value="1"/>
</dbReference>
<evidence type="ECO:0000259" key="9">
    <source>
        <dbReference type="PROSITE" id="PS51755"/>
    </source>
</evidence>
<dbReference type="SUPFAM" id="SSF52172">
    <property type="entry name" value="CheY-like"/>
    <property type="match status" value="1"/>
</dbReference>
<evidence type="ECO:0000256" key="6">
    <source>
        <dbReference type="PROSITE-ProRule" id="PRU00169"/>
    </source>
</evidence>
<dbReference type="Gene3D" id="6.10.250.690">
    <property type="match status" value="1"/>
</dbReference>
<evidence type="ECO:0000256" key="1">
    <source>
        <dbReference type="ARBA" id="ARBA00022553"/>
    </source>
</evidence>
<evidence type="ECO:0000256" key="2">
    <source>
        <dbReference type="ARBA" id="ARBA00023012"/>
    </source>
</evidence>
<dbReference type="OrthoDB" id="9790442at2"/>
<dbReference type="RefSeq" id="WP_090298330.1">
    <property type="nucleotide sequence ID" value="NZ_FNKI01000004.1"/>
</dbReference>
<evidence type="ECO:0000256" key="7">
    <source>
        <dbReference type="PROSITE-ProRule" id="PRU01091"/>
    </source>
</evidence>
<organism evidence="10 11">
    <name type="scientific">Flagellimonas zhangzhouensis</name>
    <dbReference type="NCBI Taxonomy" id="1073328"/>
    <lineage>
        <taxon>Bacteria</taxon>
        <taxon>Pseudomonadati</taxon>
        <taxon>Bacteroidota</taxon>
        <taxon>Flavobacteriia</taxon>
        <taxon>Flavobacteriales</taxon>
        <taxon>Flavobacteriaceae</taxon>
        <taxon>Flagellimonas</taxon>
    </lineage>
</organism>
<keyword evidence="4 7" id="KW-0238">DNA-binding</keyword>
<dbReference type="AlphaFoldDB" id="A0A1H2YF79"/>
<keyword evidence="5" id="KW-0804">Transcription</keyword>
<dbReference type="PANTHER" id="PTHR48111">
    <property type="entry name" value="REGULATOR OF RPOS"/>
    <property type="match status" value="1"/>
</dbReference>
<feature type="modified residue" description="4-aspartylphosphate" evidence="6">
    <location>
        <position position="51"/>
    </location>
</feature>
<proteinExistence type="predicted"/>
<dbReference type="EMBL" id="FNMY01000005">
    <property type="protein sequence ID" value="SDX03199.1"/>
    <property type="molecule type" value="Genomic_DNA"/>
</dbReference>
<dbReference type="GO" id="GO:0032993">
    <property type="term" value="C:protein-DNA complex"/>
    <property type="evidence" value="ECO:0007669"/>
    <property type="project" value="TreeGrafter"/>
</dbReference>
<keyword evidence="2" id="KW-0902">Two-component regulatory system</keyword>
<reference evidence="11" key="1">
    <citation type="submission" date="2016-10" db="EMBL/GenBank/DDBJ databases">
        <authorList>
            <person name="Varghese N."/>
            <person name="Submissions S."/>
        </authorList>
    </citation>
    <scope>NUCLEOTIDE SEQUENCE [LARGE SCALE GENOMIC DNA]</scope>
    <source>
        <strain evidence="11">DSM 25030</strain>
    </source>
</reference>
<evidence type="ECO:0000259" key="8">
    <source>
        <dbReference type="PROSITE" id="PS50110"/>
    </source>
</evidence>
<dbReference type="Pfam" id="PF00486">
    <property type="entry name" value="Trans_reg_C"/>
    <property type="match status" value="1"/>
</dbReference>
<dbReference type="SMART" id="SM00448">
    <property type="entry name" value="REC"/>
    <property type="match status" value="1"/>
</dbReference>
<dbReference type="InterPro" id="IPR036388">
    <property type="entry name" value="WH-like_DNA-bd_sf"/>
</dbReference>
<evidence type="ECO:0000256" key="4">
    <source>
        <dbReference type="ARBA" id="ARBA00023125"/>
    </source>
</evidence>
<evidence type="ECO:0000256" key="3">
    <source>
        <dbReference type="ARBA" id="ARBA00023015"/>
    </source>
</evidence>
<dbReference type="Proteomes" id="UP000199592">
    <property type="component" value="Unassembled WGS sequence"/>
</dbReference>
<sequence>MKFLIAEDEIELQQTIARYLKQDGNVCEVASDYYEALEKLEIYDYDVIILDINLVTGSGLDLLRKIKREHKKTAIIIVSANNSLEDKLAGLDLGADDYITKPFDLAELNSRVKAVLRRGKFGGDDTLIFNEIKINTITRLIYINDKSVTLTRKEYDLLLFFITNQARVLSREIIAEHLWGDDSELLNNFDFVYVHITNLRKKLGVNGPKYIKSVYGSGYRFMDE</sequence>
<dbReference type="PROSITE" id="PS51755">
    <property type="entry name" value="OMPR_PHOB"/>
    <property type="match status" value="1"/>
</dbReference>
<protein>
    <submittedName>
        <fullName evidence="10">DNA-binding response regulator, OmpR family, contains REC and winged-helix (WHTH) domain</fullName>
    </submittedName>
</protein>